<accession>A0ABW9UVY9</accession>
<protein>
    <recommendedName>
        <fullName evidence="2">histidine kinase</fullName>
        <ecNumber evidence="2">2.7.13.3</ecNumber>
    </recommendedName>
</protein>
<name>A0ABW9UVY9_9SPHN</name>
<evidence type="ECO:0000256" key="2">
    <source>
        <dbReference type="ARBA" id="ARBA00012438"/>
    </source>
</evidence>
<evidence type="ECO:0000256" key="3">
    <source>
        <dbReference type="ARBA" id="ARBA00022553"/>
    </source>
</evidence>
<keyword evidence="4" id="KW-1133">Transmembrane helix</keyword>
<dbReference type="InterPro" id="IPR005467">
    <property type="entry name" value="His_kinase_dom"/>
</dbReference>
<comment type="catalytic activity">
    <reaction evidence="1">
        <text>ATP + protein L-histidine = ADP + protein N-phospho-L-histidine.</text>
        <dbReference type="EC" id="2.7.13.3"/>
    </reaction>
</comment>
<reference evidence="6 7" key="1">
    <citation type="submission" date="2019-12" db="EMBL/GenBank/DDBJ databases">
        <title>Genomic-based taxomic classification of the family Erythrobacteraceae.</title>
        <authorList>
            <person name="Xu L."/>
        </authorList>
    </citation>
    <scope>NUCLEOTIDE SEQUENCE [LARGE SCALE GENOMIC DNA]</scope>
    <source>
        <strain evidence="6 7">H32</strain>
    </source>
</reference>
<dbReference type="NCBIfam" id="TIGR02916">
    <property type="entry name" value="PEP_his_kin"/>
    <property type="match status" value="1"/>
</dbReference>
<dbReference type="InterPro" id="IPR029016">
    <property type="entry name" value="GAF-like_dom_sf"/>
</dbReference>
<dbReference type="EMBL" id="WTYO01000002">
    <property type="protein sequence ID" value="MXO68121.1"/>
    <property type="molecule type" value="Genomic_DNA"/>
</dbReference>
<dbReference type="Proteomes" id="UP000444401">
    <property type="component" value="Unassembled WGS sequence"/>
</dbReference>
<dbReference type="Pfam" id="PF01590">
    <property type="entry name" value="GAF"/>
    <property type="match status" value="1"/>
</dbReference>
<feature type="transmembrane region" description="Helical" evidence="4">
    <location>
        <begin position="99"/>
        <end position="120"/>
    </location>
</feature>
<dbReference type="PANTHER" id="PTHR43547">
    <property type="entry name" value="TWO-COMPONENT HISTIDINE KINASE"/>
    <property type="match status" value="1"/>
</dbReference>
<dbReference type="InterPro" id="IPR003018">
    <property type="entry name" value="GAF"/>
</dbReference>
<dbReference type="PANTHER" id="PTHR43547:SF2">
    <property type="entry name" value="HYBRID SIGNAL TRANSDUCTION HISTIDINE KINASE C"/>
    <property type="match status" value="1"/>
</dbReference>
<dbReference type="EC" id="2.7.13.3" evidence="2"/>
<feature type="transmembrane region" description="Helical" evidence="4">
    <location>
        <begin position="132"/>
        <end position="155"/>
    </location>
</feature>
<dbReference type="InterPro" id="IPR003594">
    <property type="entry name" value="HATPase_dom"/>
</dbReference>
<evidence type="ECO:0000256" key="4">
    <source>
        <dbReference type="SAM" id="Phobius"/>
    </source>
</evidence>
<sequence>MTGLAAGWQFVGFFLHLAGALACTVSAGWLLRNRRVAIPHRGWTLGALAATGAWCLAVAALGAGHGLGVALAAARDVAWIAVLYRLFAADGRHHLMQAVRPLVFSLVFVTGLQLAIALAARGTLANPDSPAFDISALLNVLVAVGALMLVHNLYAGAGPATRTLLRWPAGGLAAFWAYDLNFYTIAYLGGTLDGLAAFHGIVAGLVGAIVVFGGSAEVQARRLSPSHAVAFRTLSLVLIGAYLVAMAILAQSLDLLGDGVQRLTQVGLLFAAVVAALYWLPSRKLRGWWKVTVIKHLFEHRYDYRTEWLRLAQTMGQAGPAQDGSDLYERATRAMAEVAESPSGLLFVPDEDGAMVLAARWNWPEIEVPPRAIPARFAAAVEKAAHIVDVEAQRARPEACDPPIDLPPWLRDLPRAWAAVPLLHFDQLRGLVVLARPPIARKLDWEDFDLLRLVGRQLASYLAERASHQALLEARQFDEFSRRIAFVMHDVKNLASQLSLLARNAERHADNPDFRADMLVTLRNSAEKLTALMNRLGRYQSAGSSSLDRVSLGALAQRVRSSLGDRGALSVIGTAEVEVLADGEALEQAIGHLVQNALDASEEGMPVYLDVSSDGVRGRIDIVDSGPGMSADFVRDGLFKPFVSSKSNGFGIGAYEARELVRAMGGRIDVDSRPGIGTRFSVTLPMFVAAQIARAGGHDDSRGDGSEAA</sequence>
<dbReference type="InterPro" id="IPR014265">
    <property type="entry name" value="XrtA/PrsK"/>
</dbReference>
<dbReference type="Pfam" id="PF02518">
    <property type="entry name" value="HATPase_c"/>
    <property type="match status" value="1"/>
</dbReference>
<keyword evidence="6" id="KW-0418">Kinase</keyword>
<keyword evidence="7" id="KW-1185">Reference proteome</keyword>
<dbReference type="InterPro" id="IPR036890">
    <property type="entry name" value="HATPase_C_sf"/>
</dbReference>
<dbReference type="SUPFAM" id="SSF55874">
    <property type="entry name" value="ATPase domain of HSP90 chaperone/DNA topoisomerase II/histidine kinase"/>
    <property type="match status" value="1"/>
</dbReference>
<evidence type="ECO:0000256" key="1">
    <source>
        <dbReference type="ARBA" id="ARBA00000085"/>
    </source>
</evidence>
<dbReference type="Gene3D" id="3.30.450.40">
    <property type="match status" value="1"/>
</dbReference>
<dbReference type="Gene3D" id="3.30.565.10">
    <property type="entry name" value="Histidine kinase-like ATPase, C-terminal domain"/>
    <property type="match status" value="1"/>
</dbReference>
<feature type="domain" description="Histidine kinase" evidence="5">
    <location>
        <begin position="486"/>
        <end position="688"/>
    </location>
</feature>
<feature type="transmembrane region" description="Helical" evidence="4">
    <location>
        <begin position="195"/>
        <end position="216"/>
    </location>
</feature>
<feature type="transmembrane region" description="Helical" evidence="4">
    <location>
        <begin position="43"/>
        <end position="61"/>
    </location>
</feature>
<feature type="transmembrane region" description="Helical" evidence="4">
    <location>
        <begin position="67"/>
        <end position="87"/>
    </location>
</feature>
<keyword evidence="6" id="KW-0808">Transferase</keyword>
<dbReference type="RefSeq" id="WP_160732779.1">
    <property type="nucleotide sequence ID" value="NZ_WTYO01000002.1"/>
</dbReference>
<evidence type="ECO:0000259" key="5">
    <source>
        <dbReference type="PROSITE" id="PS50109"/>
    </source>
</evidence>
<keyword evidence="3" id="KW-0597">Phosphoprotein</keyword>
<dbReference type="SUPFAM" id="SSF55781">
    <property type="entry name" value="GAF domain-like"/>
    <property type="match status" value="1"/>
</dbReference>
<dbReference type="CDD" id="cd00075">
    <property type="entry name" value="HATPase"/>
    <property type="match status" value="1"/>
</dbReference>
<keyword evidence="4" id="KW-0472">Membrane</keyword>
<proteinExistence type="predicted"/>
<evidence type="ECO:0000313" key="6">
    <source>
        <dbReference type="EMBL" id="MXO68121.1"/>
    </source>
</evidence>
<dbReference type="PRINTS" id="PR00344">
    <property type="entry name" value="BCTRLSENSOR"/>
</dbReference>
<feature type="transmembrane region" description="Helical" evidence="4">
    <location>
        <begin position="228"/>
        <end position="250"/>
    </location>
</feature>
<feature type="transmembrane region" description="Helical" evidence="4">
    <location>
        <begin position="262"/>
        <end position="280"/>
    </location>
</feature>
<evidence type="ECO:0000313" key="7">
    <source>
        <dbReference type="Proteomes" id="UP000444401"/>
    </source>
</evidence>
<keyword evidence="4" id="KW-0812">Transmembrane</keyword>
<dbReference type="PROSITE" id="PS50109">
    <property type="entry name" value="HIS_KIN"/>
    <property type="match status" value="1"/>
</dbReference>
<feature type="transmembrane region" description="Helical" evidence="4">
    <location>
        <begin position="6"/>
        <end position="31"/>
    </location>
</feature>
<organism evidence="6 7">
    <name type="scientific">Pelagerythrobacter marinus</name>
    <dbReference type="NCBI Taxonomy" id="538382"/>
    <lineage>
        <taxon>Bacteria</taxon>
        <taxon>Pseudomonadati</taxon>
        <taxon>Pseudomonadota</taxon>
        <taxon>Alphaproteobacteria</taxon>
        <taxon>Sphingomonadales</taxon>
        <taxon>Erythrobacteraceae</taxon>
        <taxon>Pelagerythrobacter</taxon>
    </lineage>
</organism>
<dbReference type="GO" id="GO:0004673">
    <property type="term" value="F:protein histidine kinase activity"/>
    <property type="evidence" value="ECO:0007669"/>
    <property type="project" value="UniProtKB-EC"/>
</dbReference>
<dbReference type="InterPro" id="IPR004358">
    <property type="entry name" value="Sig_transdc_His_kin-like_C"/>
</dbReference>
<feature type="transmembrane region" description="Helical" evidence="4">
    <location>
        <begin position="167"/>
        <end position="189"/>
    </location>
</feature>
<comment type="caution">
    <text evidence="6">The sequence shown here is derived from an EMBL/GenBank/DDBJ whole genome shotgun (WGS) entry which is preliminary data.</text>
</comment>
<dbReference type="SMART" id="SM00387">
    <property type="entry name" value="HATPase_c"/>
    <property type="match status" value="1"/>
</dbReference>
<gene>
    <name evidence="6" type="primary">prsK</name>
    <name evidence="6" type="ORF">GRI72_04685</name>
</gene>